<evidence type="ECO:0000313" key="3">
    <source>
        <dbReference type="Proteomes" id="UP000250043"/>
    </source>
</evidence>
<dbReference type="OrthoDB" id="5374757at2759"/>
<dbReference type="Proteomes" id="UP000250043">
    <property type="component" value="Unassembled WGS sequence"/>
</dbReference>
<sequence length="477" mass="52758">MRFSVRNAYYLRIAPDVVLPLYLYLDERHVEWMSERVLQHVLADLRPLIPVKLRKEADAHLGPGGSANAKRGELDVHRGDTYQFGYFLRKGEPHAVVMKVCSHVYASQYYYTSASQTRHFVPAPNPPSRQPTAPSPTDVESAPSRSKKRPPKKATAAQTRRKKRKTKGKERAIDLDEDEPIAISSDGDSDTNATAVSLPAAQPRRSTRTRKVVIRGYTEEDDDLMDASLAISNEANAETSDLPETVADSELPSIEPLAPSLDDPGLLRLDSEAPSSIAVKEEAAEPEFTAGLIADEVVDVEMDITAPPVLDTPHLPVEEDEDDNKGKLQLQLKYQGLIVYERCLCVIVEPYPPIRSATRARSLAPQGIIAPRAPSIAPADFVTSAERQRAKTPLFLPDDDRERSVTPAPFVPRRSIPPVPLFHEEPPDDESDGEDGGMMQFSQILRSVGEHQEGTVEDDDEIDGAVFFGDADEMREL</sequence>
<dbReference type="EMBL" id="KV722362">
    <property type="protein sequence ID" value="OCH92933.1"/>
    <property type="molecule type" value="Genomic_DNA"/>
</dbReference>
<protein>
    <submittedName>
        <fullName evidence="2">Uncharacterized protein</fullName>
    </submittedName>
</protein>
<feature type="compositionally biased region" description="Basic residues" evidence="1">
    <location>
        <begin position="159"/>
        <end position="168"/>
    </location>
</feature>
<organism evidence="2 3">
    <name type="scientific">Obba rivulosa</name>
    <dbReference type="NCBI Taxonomy" id="1052685"/>
    <lineage>
        <taxon>Eukaryota</taxon>
        <taxon>Fungi</taxon>
        <taxon>Dikarya</taxon>
        <taxon>Basidiomycota</taxon>
        <taxon>Agaricomycotina</taxon>
        <taxon>Agaricomycetes</taxon>
        <taxon>Polyporales</taxon>
        <taxon>Gelatoporiaceae</taxon>
        <taxon>Obba</taxon>
    </lineage>
</organism>
<proteinExistence type="predicted"/>
<gene>
    <name evidence="2" type="ORF">OBBRIDRAFT_811427</name>
</gene>
<dbReference type="AlphaFoldDB" id="A0A8E2AZ01"/>
<name>A0A8E2AZ01_9APHY</name>
<accession>A0A8E2AZ01</accession>
<evidence type="ECO:0000313" key="2">
    <source>
        <dbReference type="EMBL" id="OCH92933.1"/>
    </source>
</evidence>
<feature type="compositionally biased region" description="Acidic residues" evidence="1">
    <location>
        <begin position="426"/>
        <end position="435"/>
    </location>
</feature>
<keyword evidence="3" id="KW-1185">Reference proteome</keyword>
<dbReference type="PANTHER" id="PTHR40635">
    <property type="match status" value="1"/>
</dbReference>
<feature type="region of interest" description="Disordered" evidence="1">
    <location>
        <begin position="120"/>
        <end position="209"/>
    </location>
</feature>
<evidence type="ECO:0000256" key="1">
    <source>
        <dbReference type="SAM" id="MobiDB-lite"/>
    </source>
</evidence>
<feature type="region of interest" description="Disordered" evidence="1">
    <location>
        <begin position="397"/>
        <end position="477"/>
    </location>
</feature>
<dbReference type="PANTHER" id="PTHR40635:SF1">
    <property type="match status" value="1"/>
</dbReference>
<reference evidence="2 3" key="1">
    <citation type="submission" date="2016-07" db="EMBL/GenBank/DDBJ databases">
        <title>Draft genome of the white-rot fungus Obba rivulosa 3A-2.</title>
        <authorList>
            <consortium name="DOE Joint Genome Institute"/>
            <person name="Miettinen O."/>
            <person name="Riley R."/>
            <person name="Acob R."/>
            <person name="Barry K."/>
            <person name="Cullen D."/>
            <person name="De Vries R."/>
            <person name="Hainaut M."/>
            <person name="Hatakka A."/>
            <person name="Henrissat B."/>
            <person name="Hilden K."/>
            <person name="Kuo R."/>
            <person name="Labutti K."/>
            <person name="Lipzen A."/>
            <person name="Makela M.R."/>
            <person name="Sandor L."/>
            <person name="Spatafora J.W."/>
            <person name="Grigoriev I.V."/>
            <person name="Hibbett D.S."/>
        </authorList>
    </citation>
    <scope>NUCLEOTIDE SEQUENCE [LARGE SCALE GENOMIC DNA]</scope>
    <source>
        <strain evidence="2 3">3A-2</strain>
    </source>
</reference>